<evidence type="ECO:0000313" key="3">
    <source>
        <dbReference type="EMBL" id="VFT99969.1"/>
    </source>
</evidence>
<gene>
    <name evidence="3" type="primary">Aste57867_23324</name>
    <name evidence="2" type="ORF">As57867_023253</name>
    <name evidence="3" type="ORF">ASTE57867_23324</name>
</gene>
<accession>A0A485LN85</accession>
<feature type="transmembrane region" description="Helical" evidence="1">
    <location>
        <begin position="20"/>
        <end position="40"/>
    </location>
</feature>
<feature type="transmembrane region" description="Helical" evidence="1">
    <location>
        <begin position="384"/>
        <end position="405"/>
    </location>
</feature>
<dbReference type="AlphaFoldDB" id="A0A485LN85"/>
<evidence type="ECO:0000313" key="2">
    <source>
        <dbReference type="EMBL" id="KAF0684723.1"/>
    </source>
</evidence>
<protein>
    <submittedName>
        <fullName evidence="3">Aste57867_23324 protein</fullName>
    </submittedName>
</protein>
<dbReference type="EMBL" id="VJMH01007250">
    <property type="protein sequence ID" value="KAF0684723.1"/>
    <property type="molecule type" value="Genomic_DNA"/>
</dbReference>
<keyword evidence="1" id="KW-1133">Transmembrane helix</keyword>
<keyword evidence="1" id="KW-0472">Membrane</keyword>
<keyword evidence="1" id="KW-0812">Transmembrane</keyword>
<feature type="transmembrane region" description="Helical" evidence="1">
    <location>
        <begin position="297"/>
        <end position="318"/>
    </location>
</feature>
<keyword evidence="4" id="KW-1185">Reference proteome</keyword>
<evidence type="ECO:0000313" key="4">
    <source>
        <dbReference type="Proteomes" id="UP000332933"/>
    </source>
</evidence>
<reference evidence="3 4" key="1">
    <citation type="submission" date="2019-03" db="EMBL/GenBank/DDBJ databases">
        <authorList>
            <person name="Gaulin E."/>
            <person name="Dumas B."/>
        </authorList>
    </citation>
    <scope>NUCLEOTIDE SEQUENCE [LARGE SCALE GENOMIC DNA]</scope>
    <source>
        <strain evidence="3">CBS 568.67</strain>
    </source>
</reference>
<organism evidence="3 4">
    <name type="scientific">Aphanomyces stellatus</name>
    <dbReference type="NCBI Taxonomy" id="120398"/>
    <lineage>
        <taxon>Eukaryota</taxon>
        <taxon>Sar</taxon>
        <taxon>Stramenopiles</taxon>
        <taxon>Oomycota</taxon>
        <taxon>Saprolegniomycetes</taxon>
        <taxon>Saprolegniales</taxon>
        <taxon>Verrucalvaceae</taxon>
        <taxon>Aphanomyces</taxon>
    </lineage>
</organism>
<dbReference type="EMBL" id="CAADRA010007276">
    <property type="protein sequence ID" value="VFT99969.1"/>
    <property type="molecule type" value="Genomic_DNA"/>
</dbReference>
<name>A0A485LN85_9STRA</name>
<reference evidence="2" key="2">
    <citation type="submission" date="2019-06" db="EMBL/GenBank/DDBJ databases">
        <title>Genomics analysis of Aphanomyces spp. identifies a new class of oomycete effector associated with host adaptation.</title>
        <authorList>
            <person name="Gaulin E."/>
        </authorList>
    </citation>
    <scope>NUCLEOTIDE SEQUENCE</scope>
    <source>
        <strain evidence="2">CBS 578.67</strain>
    </source>
</reference>
<proteinExistence type="predicted"/>
<feature type="transmembrane region" description="Helical" evidence="1">
    <location>
        <begin position="339"/>
        <end position="359"/>
    </location>
</feature>
<dbReference type="OrthoDB" id="66910at2759"/>
<evidence type="ECO:0000256" key="1">
    <source>
        <dbReference type="SAM" id="Phobius"/>
    </source>
</evidence>
<sequence>MVKVHVKRGATKMPPQRRRVIITITSLVWSSLIIVNLASMPMKAYITETLPWDLSSSADFNRTFDSFDDMRTRTLAHLTQRFDRHMFAPSSLARDSSSYALRYTLDLPLNTSRCFGQLVRFPGVVFFGPGLTRFCCAFLAQNASMRFATMAAGTAFECQDARTLGVPFASMCLWITPSNESANRTWLDVHFGVVNYESDTFAYGKWTIRCLLVVYILQELWFRYYMSCTALFRALKRYGLNNTATDPVLDTYRLDLGDPTCILLSNPIVSAVFVVDIWYSVDYIVLAGVRVTQFDDMWQYVLGCLYGSRAVWCAYFGLRYLTYIVKRCHWERHFAPLDPGVLVIVVTLYCGPIFTYIGHSGLLELLQYLLTFVPASRVLESIEIAPLCLNLMVLIATLPLMYSLAYEWYSSRRQQSQYHDGRQLSREALYSHASFNDVKTRVVFACMDRIHAKSLTRDCRGGSIYYVYERHPHYQRFPLISHRGVDCFVTCLTEAGSTRYHLSLLCCLDRHAYKRATPLCQVHPCQSVFVLDCDGNDVACASTKDAPISLHGGIDASPWVL</sequence>
<dbReference type="Proteomes" id="UP000332933">
    <property type="component" value="Unassembled WGS sequence"/>
</dbReference>